<dbReference type="InterPro" id="IPR012451">
    <property type="entry name" value="DUF1656"/>
</dbReference>
<evidence type="ECO:0000313" key="6">
    <source>
        <dbReference type="EMBL" id="MBO1861762.1"/>
    </source>
</evidence>
<name>A0A939M2H1_9BRAD</name>
<gene>
    <name evidence="7" type="ORF">J4G43_010545</name>
    <name evidence="6" type="ORF">J4G43_12700</name>
</gene>
<dbReference type="EMBL" id="CP086136">
    <property type="protein sequence ID" value="UEM14638.1"/>
    <property type="molecule type" value="Genomic_DNA"/>
</dbReference>
<keyword evidence="2 5" id="KW-0812">Transmembrane</keyword>
<dbReference type="RefSeq" id="WP_208084739.1">
    <property type="nucleotide sequence ID" value="NZ_CP086136.1"/>
</dbReference>
<evidence type="ECO:0000256" key="2">
    <source>
        <dbReference type="ARBA" id="ARBA00022692"/>
    </source>
</evidence>
<sequence length="67" mass="7581">MRFTEINLFGVYVAPVSILMIGAWIITVILRRIANRAGLLRHVWHPALFVFAVYIMVLASSILILAE</sequence>
<feature type="transmembrane region" description="Helical" evidence="5">
    <location>
        <begin position="42"/>
        <end position="66"/>
    </location>
</feature>
<accession>A0A939M2H1</accession>
<dbReference type="Pfam" id="PF07869">
    <property type="entry name" value="DUF1656"/>
    <property type="match status" value="1"/>
</dbReference>
<keyword evidence="3 5" id="KW-1133">Transmembrane helix</keyword>
<evidence type="ECO:0000313" key="7">
    <source>
        <dbReference type="EMBL" id="UEM14638.1"/>
    </source>
</evidence>
<protein>
    <submittedName>
        <fullName evidence="6">DUF1656 domain-containing protein</fullName>
    </submittedName>
</protein>
<feature type="transmembrane region" description="Helical" evidence="5">
    <location>
        <begin position="6"/>
        <end position="30"/>
    </location>
</feature>
<dbReference type="KEGG" id="bban:J4G43_010545"/>
<evidence type="ECO:0000256" key="3">
    <source>
        <dbReference type="ARBA" id="ARBA00022989"/>
    </source>
</evidence>
<evidence type="ECO:0000313" key="8">
    <source>
        <dbReference type="Proteomes" id="UP000664702"/>
    </source>
</evidence>
<dbReference type="Proteomes" id="UP000664702">
    <property type="component" value="Chromosome"/>
</dbReference>
<evidence type="ECO:0000256" key="4">
    <source>
        <dbReference type="ARBA" id="ARBA00023136"/>
    </source>
</evidence>
<keyword evidence="1" id="KW-1003">Cell membrane</keyword>
<evidence type="ECO:0000256" key="1">
    <source>
        <dbReference type="ARBA" id="ARBA00022475"/>
    </source>
</evidence>
<keyword evidence="4 5" id="KW-0472">Membrane</keyword>
<reference evidence="6" key="1">
    <citation type="submission" date="2021-03" db="EMBL/GenBank/DDBJ databases">
        <title>Whole Genome Sequence of Bradyrhizobium sp. Strain 144S4.</title>
        <authorList>
            <person name="Bromfield E.S.P."/>
            <person name="Cloutier S."/>
        </authorList>
    </citation>
    <scope>NUCLEOTIDE SEQUENCE [LARGE SCALE GENOMIC DNA]</scope>
    <source>
        <strain evidence="6">144S4</strain>
    </source>
</reference>
<proteinExistence type="predicted"/>
<organism evidence="6">
    <name type="scientific">Bradyrhizobium barranii subsp. barranii</name>
    <dbReference type="NCBI Taxonomy" id="2823807"/>
    <lineage>
        <taxon>Bacteria</taxon>
        <taxon>Pseudomonadati</taxon>
        <taxon>Pseudomonadota</taxon>
        <taxon>Alphaproteobacteria</taxon>
        <taxon>Hyphomicrobiales</taxon>
        <taxon>Nitrobacteraceae</taxon>
        <taxon>Bradyrhizobium</taxon>
        <taxon>Bradyrhizobium barranii</taxon>
    </lineage>
</organism>
<dbReference type="EMBL" id="JAGEMI010000001">
    <property type="protein sequence ID" value="MBO1861762.1"/>
    <property type="molecule type" value="Genomic_DNA"/>
</dbReference>
<evidence type="ECO:0000256" key="5">
    <source>
        <dbReference type="SAM" id="Phobius"/>
    </source>
</evidence>
<dbReference type="AlphaFoldDB" id="A0A939M2H1"/>
<reference evidence="7 8" key="2">
    <citation type="journal article" date="2022" name="Int. J. Syst. Evol. Microbiol.">
        <title>Strains of Bradyrhizobium barranii sp. nov. associated with legumes native to Canada are symbionts of soybeans and belong to different subspecies (subsp. barranii subsp. nov. and subsp. apii subsp. nov.) and symbiovars (sv. glycinearum and sv. septentrionale).</title>
        <authorList>
            <person name="Bromfield E.S.P."/>
            <person name="Cloutier S."/>
            <person name="Wasai-Hara S."/>
            <person name="Minamisawa K."/>
        </authorList>
    </citation>
    <scope>NUCLEOTIDE SEQUENCE [LARGE SCALE GENOMIC DNA]</scope>
    <source>
        <strain evidence="7 8">144S4</strain>
    </source>
</reference>